<dbReference type="InterPro" id="IPR051536">
    <property type="entry name" value="UDG_Type-4/5"/>
</dbReference>
<evidence type="ECO:0000256" key="6">
    <source>
        <dbReference type="ARBA" id="ARBA00022801"/>
    </source>
</evidence>
<keyword evidence="4" id="KW-0479">Metal-binding</keyword>
<dbReference type="RefSeq" id="WP_228771911.1">
    <property type="nucleotide sequence ID" value="NZ_FMZZ01000015.1"/>
</dbReference>
<dbReference type="NCBIfam" id="TIGR03914">
    <property type="entry name" value="UDG_fam_dom"/>
    <property type="match status" value="1"/>
</dbReference>
<dbReference type="InterPro" id="IPR005273">
    <property type="entry name" value="Ura-DNA_glyco_family4"/>
</dbReference>
<gene>
    <name evidence="11" type="ORF">SAMN05216174_11598</name>
</gene>
<keyword evidence="9" id="KW-0234">DNA repair</keyword>
<keyword evidence="8" id="KW-0411">Iron-sulfur</keyword>
<reference evidence="12" key="1">
    <citation type="submission" date="2016-10" db="EMBL/GenBank/DDBJ databases">
        <authorList>
            <person name="Varghese N."/>
            <person name="Submissions S."/>
        </authorList>
    </citation>
    <scope>NUCLEOTIDE SEQUENCE [LARGE SCALE GENOMIC DNA]</scope>
    <source>
        <strain evidence="12">IBRC-M 10403</strain>
    </source>
</reference>
<evidence type="ECO:0000256" key="9">
    <source>
        <dbReference type="ARBA" id="ARBA00023204"/>
    </source>
</evidence>
<dbReference type="Pfam" id="PF03167">
    <property type="entry name" value="UDG"/>
    <property type="match status" value="1"/>
</dbReference>
<dbReference type="Gene3D" id="3.40.470.10">
    <property type="entry name" value="Uracil-DNA glycosylase-like domain"/>
    <property type="match status" value="1"/>
</dbReference>
<dbReference type="GO" id="GO:0046872">
    <property type="term" value="F:metal ion binding"/>
    <property type="evidence" value="ECO:0007669"/>
    <property type="project" value="UniProtKB-KW"/>
</dbReference>
<dbReference type="CDD" id="cd10030">
    <property type="entry name" value="UDG-F4_TTUDGA_SPO1dp_like"/>
    <property type="match status" value="1"/>
</dbReference>
<dbReference type="Proteomes" id="UP000199501">
    <property type="component" value="Unassembled WGS sequence"/>
</dbReference>
<dbReference type="InterPro" id="IPR036895">
    <property type="entry name" value="Uracil-DNA_glycosylase-like_sf"/>
</dbReference>
<proteinExistence type="inferred from homology"/>
<accession>A0A1G6WQL5</accession>
<evidence type="ECO:0000256" key="5">
    <source>
        <dbReference type="ARBA" id="ARBA00022763"/>
    </source>
</evidence>
<keyword evidence="5" id="KW-0227">DNA damage</keyword>
<dbReference type="SUPFAM" id="SSF52141">
    <property type="entry name" value="Uracil-DNA glycosylase-like"/>
    <property type="match status" value="1"/>
</dbReference>
<keyword evidence="3" id="KW-0004">4Fe-4S</keyword>
<dbReference type="GO" id="GO:0051539">
    <property type="term" value="F:4 iron, 4 sulfur cluster binding"/>
    <property type="evidence" value="ECO:0007669"/>
    <property type="project" value="UniProtKB-KW"/>
</dbReference>
<dbReference type="PANTHER" id="PTHR33693">
    <property type="entry name" value="TYPE-5 URACIL-DNA GLYCOSYLASE"/>
    <property type="match status" value="1"/>
</dbReference>
<dbReference type="NCBIfam" id="TIGR00758">
    <property type="entry name" value="UDG_fam4"/>
    <property type="match status" value="1"/>
</dbReference>
<dbReference type="EMBL" id="FMZZ01000015">
    <property type="protein sequence ID" value="SDD67386.1"/>
    <property type="molecule type" value="Genomic_DNA"/>
</dbReference>
<evidence type="ECO:0000313" key="12">
    <source>
        <dbReference type="Proteomes" id="UP000199501"/>
    </source>
</evidence>
<evidence type="ECO:0000313" key="11">
    <source>
        <dbReference type="EMBL" id="SDD67386.1"/>
    </source>
</evidence>
<keyword evidence="12" id="KW-1185">Reference proteome</keyword>
<dbReference type="GO" id="GO:0097506">
    <property type="term" value="F:deaminated base DNA N-glycosylase activity"/>
    <property type="evidence" value="ECO:0007669"/>
    <property type="project" value="UniProtKB-ARBA"/>
</dbReference>
<evidence type="ECO:0000256" key="1">
    <source>
        <dbReference type="ARBA" id="ARBA00006521"/>
    </source>
</evidence>
<evidence type="ECO:0000256" key="3">
    <source>
        <dbReference type="ARBA" id="ARBA00022485"/>
    </source>
</evidence>
<dbReference type="STRING" id="1271860.SAMN05216174_11598"/>
<dbReference type="SMART" id="SM00987">
    <property type="entry name" value="UreE_C"/>
    <property type="match status" value="1"/>
</dbReference>
<evidence type="ECO:0000259" key="10">
    <source>
        <dbReference type="SMART" id="SM00986"/>
    </source>
</evidence>
<dbReference type="AlphaFoldDB" id="A0A1G6WQL5"/>
<comment type="similarity">
    <text evidence="1">Belongs to the uracil-DNA glycosylase (UDG) superfamily. Type 4 (UDGa) family.</text>
</comment>
<evidence type="ECO:0000256" key="4">
    <source>
        <dbReference type="ARBA" id="ARBA00022723"/>
    </source>
</evidence>
<protein>
    <recommendedName>
        <fullName evidence="2">Type-4 uracil-DNA glycosylase</fullName>
    </recommendedName>
</protein>
<organism evidence="11 12">
    <name type="scientific">Actinokineospora iranica</name>
    <dbReference type="NCBI Taxonomy" id="1271860"/>
    <lineage>
        <taxon>Bacteria</taxon>
        <taxon>Bacillati</taxon>
        <taxon>Actinomycetota</taxon>
        <taxon>Actinomycetes</taxon>
        <taxon>Pseudonocardiales</taxon>
        <taxon>Pseudonocardiaceae</taxon>
        <taxon>Actinokineospora</taxon>
    </lineage>
</organism>
<keyword evidence="7" id="KW-0408">Iron</keyword>
<evidence type="ECO:0000256" key="8">
    <source>
        <dbReference type="ARBA" id="ARBA00023014"/>
    </source>
</evidence>
<dbReference type="GO" id="GO:0006281">
    <property type="term" value="P:DNA repair"/>
    <property type="evidence" value="ECO:0007669"/>
    <property type="project" value="UniProtKB-KW"/>
</dbReference>
<name>A0A1G6WQL5_9PSEU</name>
<dbReference type="InterPro" id="IPR005122">
    <property type="entry name" value="Uracil-DNA_glycosylase-like"/>
</dbReference>
<feature type="domain" description="Uracil-DNA glycosylase-like" evidence="10">
    <location>
        <begin position="40"/>
        <end position="201"/>
    </location>
</feature>
<sequence>MAVTTAEPYVPAAGGLDDLRAAAQSCHGCDLYRHATQAVFGAGSPSASVMLIGEQPGDREDITGEPFTGPAGKLLDRALDEVGIDRDSVYVTNAVKHFRFDQRGKRRIHKTPGRTEVVACLPWLLAELSRVRPDTVVCLGATAAKAVLGTGFRLTENRGSVISPPEGVFEGLRVVATVHPSAVLRAPDRDQAYADFVADLRVVA</sequence>
<dbReference type="PANTHER" id="PTHR33693:SF9">
    <property type="entry name" value="TYPE-4 URACIL-DNA GLYCOSYLASE"/>
    <property type="match status" value="1"/>
</dbReference>
<evidence type="ECO:0000256" key="7">
    <source>
        <dbReference type="ARBA" id="ARBA00023004"/>
    </source>
</evidence>
<dbReference type="SMART" id="SM00986">
    <property type="entry name" value="UDG"/>
    <property type="match status" value="1"/>
</dbReference>
<evidence type="ECO:0000256" key="2">
    <source>
        <dbReference type="ARBA" id="ARBA00019403"/>
    </source>
</evidence>
<keyword evidence="6" id="KW-0378">Hydrolase</keyword>